<dbReference type="InterPro" id="IPR021145">
    <property type="entry name" value="Portal_protein_SPP1_Gp6-like"/>
</dbReference>
<sequence>MAKPKWLTWAVGEISKLRDIFSFTGWRLYTGTYATPYRLNSSRVDYPKARAIYENIDDAYKLGAGFAKPVINTTVGFMGVPHFRSEDPDAQAVLDDFFGANVSRMQQTHRNAMRDGDCFVWITREETEDAALYPETKARLVYNIIPPEQVVQIIRNPITGSVQEYVLKSEHIWLDESNNTRRCVVTQRISGDHRMIQIDGDTPPDIQPGEERNPWGFIPIVHFKNEGDETKEFGQSDLEPIEPFLKAYHDVMLHAIQGSKMHSTPRLKLKLKEVARFLANNFGITDPAEFAAKGGTINLDGHELLIFQDEEDAGFIEVNSAIGDAKDLLQLLFYCIVDTSETPEFAFGVHTPSSLSSVKEQMPILVRRIARKREHFTEAWQRLARIVLAMTAQAENKRFSTYATTLEWDDIDPRDGKDVAQELQLVTQALNTALQGGFISLDAAAQFLSQYIETMNDYISDDPEIPGERERIMKTRLMMMRLEDGQFLTSQKEEIDKLLGGNA</sequence>
<name>A0A3G2R627_9FIRM</name>
<protein>
    <submittedName>
        <fullName evidence="1">Phage portal protein</fullName>
    </submittedName>
</protein>
<dbReference type="AlphaFoldDB" id="A0A3G2R627"/>
<dbReference type="Pfam" id="PF05133">
    <property type="entry name" value="SPP1_portal"/>
    <property type="match status" value="1"/>
</dbReference>
<reference evidence="1 2" key="1">
    <citation type="submission" date="2018-10" db="EMBL/GenBank/DDBJ databases">
        <authorList>
            <person name="Zhang X."/>
        </authorList>
    </citation>
    <scope>NUCLEOTIDE SEQUENCE [LARGE SCALE GENOMIC DNA]</scope>
    <source>
        <strain evidence="1 2">SK-G1</strain>
    </source>
</reference>
<dbReference type="EMBL" id="CP033169">
    <property type="protein sequence ID" value="AYO30815.1"/>
    <property type="molecule type" value="Genomic_DNA"/>
</dbReference>
<proteinExistence type="predicted"/>
<dbReference type="Proteomes" id="UP000280960">
    <property type="component" value="Chromosome"/>
</dbReference>
<keyword evidence="2" id="KW-1185">Reference proteome</keyword>
<organism evidence="1 2">
    <name type="scientific">Biomaibacter acetigenes</name>
    <dbReference type="NCBI Taxonomy" id="2316383"/>
    <lineage>
        <taxon>Bacteria</taxon>
        <taxon>Bacillati</taxon>
        <taxon>Bacillota</taxon>
        <taxon>Clostridia</taxon>
        <taxon>Thermosediminibacterales</taxon>
        <taxon>Tepidanaerobacteraceae</taxon>
        <taxon>Biomaibacter</taxon>
    </lineage>
</organism>
<gene>
    <name evidence="1" type="ORF">D2962_09505</name>
</gene>
<dbReference type="RefSeq" id="WP_122014833.1">
    <property type="nucleotide sequence ID" value="NZ_CP033169.1"/>
</dbReference>
<dbReference type="KEGG" id="bacg:D2962_09505"/>
<evidence type="ECO:0000313" key="1">
    <source>
        <dbReference type="EMBL" id="AYO30815.1"/>
    </source>
</evidence>
<accession>A0A3G2R627</accession>
<evidence type="ECO:0000313" key="2">
    <source>
        <dbReference type="Proteomes" id="UP000280960"/>
    </source>
</evidence>